<evidence type="ECO:0000256" key="2">
    <source>
        <dbReference type="SAM" id="Phobius"/>
    </source>
</evidence>
<dbReference type="PANTHER" id="PTHR34475">
    <property type="match status" value="1"/>
</dbReference>
<dbReference type="AlphaFoldDB" id="A0A1Y6K341"/>
<dbReference type="Proteomes" id="UP000195514">
    <property type="component" value="Chromosome I"/>
</dbReference>
<dbReference type="KEGG" id="abat:CFX1CAM_1016"/>
<feature type="region of interest" description="Disordered" evidence="1">
    <location>
        <begin position="433"/>
        <end position="455"/>
    </location>
</feature>
<keyword evidence="2" id="KW-0812">Transmembrane</keyword>
<dbReference type="SUPFAM" id="SSF47413">
    <property type="entry name" value="lambda repressor-like DNA-binding domains"/>
    <property type="match status" value="2"/>
</dbReference>
<reference evidence="5" key="1">
    <citation type="submission" date="2017-05" db="EMBL/GenBank/DDBJ databases">
        <authorList>
            <person name="Kirkegaard R."/>
            <person name="Mcilroy J S."/>
        </authorList>
    </citation>
    <scope>NUCLEOTIDE SEQUENCE [LARGE SCALE GENOMIC DNA]</scope>
</reference>
<dbReference type="RefSeq" id="WP_087861961.1">
    <property type="nucleotide sequence ID" value="NZ_LT859958.1"/>
</dbReference>
<organism evidence="4 5">
    <name type="scientific">Candidatus Brevifilum fermentans</name>
    <dbReference type="NCBI Taxonomy" id="1986204"/>
    <lineage>
        <taxon>Bacteria</taxon>
        <taxon>Bacillati</taxon>
        <taxon>Chloroflexota</taxon>
        <taxon>Anaerolineae</taxon>
        <taxon>Anaerolineales</taxon>
        <taxon>Anaerolineaceae</taxon>
        <taxon>Candidatus Brevifilum</taxon>
    </lineage>
</organism>
<keyword evidence="5" id="KW-1185">Reference proteome</keyword>
<dbReference type="Gene3D" id="1.10.260.40">
    <property type="entry name" value="lambda repressor-like DNA-binding domains"/>
    <property type="match status" value="2"/>
</dbReference>
<keyword evidence="2" id="KW-0472">Membrane</keyword>
<gene>
    <name evidence="4" type="ORF">CFX1CAM_1016</name>
</gene>
<feature type="region of interest" description="Disordered" evidence="1">
    <location>
        <begin position="85"/>
        <end position="137"/>
    </location>
</feature>
<dbReference type="GO" id="GO:0003677">
    <property type="term" value="F:DNA binding"/>
    <property type="evidence" value="ECO:0007669"/>
    <property type="project" value="UniProtKB-KW"/>
</dbReference>
<feature type="domain" description="HTH cro/C1-type" evidence="3">
    <location>
        <begin position="9"/>
        <end position="38"/>
    </location>
</feature>
<proteinExistence type="predicted"/>
<feature type="transmembrane region" description="Helical" evidence="2">
    <location>
        <begin position="257"/>
        <end position="280"/>
    </location>
</feature>
<dbReference type="Pfam" id="PF13464">
    <property type="entry name" value="RodZ_C"/>
    <property type="match status" value="1"/>
</dbReference>
<evidence type="ECO:0000313" key="5">
    <source>
        <dbReference type="Proteomes" id="UP000195514"/>
    </source>
</evidence>
<accession>A0A1Y6K341</accession>
<dbReference type="PROSITE" id="PS50943">
    <property type="entry name" value="HTH_CROC1"/>
    <property type="match status" value="1"/>
</dbReference>
<dbReference type="PANTHER" id="PTHR34475:SF1">
    <property type="entry name" value="CYTOSKELETON PROTEIN RODZ"/>
    <property type="match status" value="1"/>
</dbReference>
<dbReference type="CDD" id="cd00093">
    <property type="entry name" value="HTH_XRE"/>
    <property type="match status" value="2"/>
</dbReference>
<dbReference type="OrthoDB" id="9797543at2"/>
<dbReference type="InterPro" id="IPR050400">
    <property type="entry name" value="Bact_Cytoskel_RodZ"/>
</dbReference>
<feature type="compositionally biased region" description="Low complexity" evidence="1">
    <location>
        <begin position="437"/>
        <end position="455"/>
    </location>
</feature>
<evidence type="ECO:0000256" key="1">
    <source>
        <dbReference type="SAM" id="MobiDB-lite"/>
    </source>
</evidence>
<protein>
    <submittedName>
        <fullName evidence="4">Putative Xre family DNA-binding protein</fullName>
    </submittedName>
</protein>
<dbReference type="InterPro" id="IPR025194">
    <property type="entry name" value="RodZ-like_C"/>
</dbReference>
<dbReference type="Pfam" id="PF13413">
    <property type="entry name" value="HTH_25"/>
    <property type="match status" value="2"/>
</dbReference>
<dbReference type="EMBL" id="LT859958">
    <property type="protein sequence ID" value="SMX54081.1"/>
    <property type="molecule type" value="Genomic_DNA"/>
</dbReference>
<dbReference type="InterPro" id="IPR010982">
    <property type="entry name" value="Lambda_DNA-bd_dom_sf"/>
</dbReference>
<sequence length="455" mass="50168">MQSSIGAQLKQIRESRGISLETIASKTHISLAYLRALEENDVDSLPSTVQLRGFLRLYANELGLQLENLTVGGYHLAGDKQVMTLTGEPRSPEEDQATVIEPSDDRPEPDPTPAPESAPGQEQASFPTPTDLDFETNQGEPEAKVSENMFKAIGNQIKRQRELLSLSIDEVHDNLHISPQHLEAIESGQFDQLPSPVQAKGLLVNYIDFLNLDSEILLNNYAEALQLRRIERQDALVKKSKRSTREISPTALRLKNFFTLDLLVIAGLFLAFATFVIWGVNRILDNEMSERNASDIPGVSDVLLATETPTPALITEDETTVIIEDQDLNSETPETEDIEPLFTPIASSDPINIILIPRQRLWVQVTVDDKQVFQGRLIPGNAYEYSGQVQIDILTGNIGALQILFNNRDIGSQGLLGQVANLIFNAKGLVLPPPTSTPATTPTPQTTPNPLEIDD</sequence>
<keyword evidence="2" id="KW-1133">Transmembrane helix</keyword>
<evidence type="ECO:0000259" key="3">
    <source>
        <dbReference type="PROSITE" id="PS50943"/>
    </source>
</evidence>
<name>A0A1Y6K341_9CHLR</name>
<evidence type="ECO:0000313" key="4">
    <source>
        <dbReference type="EMBL" id="SMX54081.1"/>
    </source>
</evidence>
<dbReference type="InterPro" id="IPR001387">
    <property type="entry name" value="Cro/C1-type_HTH"/>
</dbReference>
<dbReference type="SMART" id="SM00530">
    <property type="entry name" value="HTH_XRE"/>
    <property type="match status" value="2"/>
</dbReference>
<keyword evidence="4" id="KW-0238">DNA-binding</keyword>